<dbReference type="InterPro" id="IPR011053">
    <property type="entry name" value="Single_hybrid_motif"/>
</dbReference>
<sequence>MNARAILINVIVIVVILAAAGGGIYYYTETANYIKTDNAQVTGTQVSIASPAAGKLDTWRGEVGKEYKEGDTIGTVQADGQTVSVKAPADGTIVQQTAVTNMFVSAGMSLAKTYDLDDLWITANIEETRINDLEVGQTVDVYVDAFPDDTLTGRVEQIGLATAGSFSLLPASNTDASYTKVTQVIPVTISIEGYGSLGLVPGMNATVRIHI</sequence>
<proteinExistence type="inferred from homology"/>
<evidence type="ECO:0000259" key="7">
    <source>
        <dbReference type="Pfam" id="PF25990"/>
    </source>
</evidence>
<evidence type="ECO:0000313" key="10">
    <source>
        <dbReference type="Proteomes" id="UP001597493"/>
    </source>
</evidence>
<dbReference type="InterPro" id="IPR058635">
    <property type="entry name" value="BSH_YhbJ"/>
</dbReference>
<evidence type="ECO:0000256" key="2">
    <source>
        <dbReference type="ARBA" id="ARBA00009477"/>
    </source>
</evidence>
<keyword evidence="5 6" id="KW-0472">Membrane</keyword>
<dbReference type="Pfam" id="PF25990">
    <property type="entry name" value="Beta-barrel_YknX"/>
    <property type="match status" value="1"/>
</dbReference>
<keyword evidence="4 6" id="KW-1133">Transmembrane helix</keyword>
<comment type="similarity">
    <text evidence="2">Belongs to the membrane fusion protein (MFP) (TC 8.A.1) family.</text>
</comment>
<dbReference type="InterPro" id="IPR050739">
    <property type="entry name" value="MFP"/>
</dbReference>
<feature type="domain" description="YhbJ barrel-sandwich hybrid" evidence="8">
    <location>
        <begin position="46"/>
        <end position="115"/>
    </location>
</feature>
<dbReference type="Gene3D" id="2.40.30.170">
    <property type="match status" value="1"/>
</dbReference>
<evidence type="ECO:0000256" key="4">
    <source>
        <dbReference type="ARBA" id="ARBA00022989"/>
    </source>
</evidence>
<organism evidence="9 10">
    <name type="scientific">Paenibacillus thailandensis</name>
    <dbReference type="NCBI Taxonomy" id="393250"/>
    <lineage>
        <taxon>Bacteria</taxon>
        <taxon>Bacillati</taxon>
        <taxon>Bacillota</taxon>
        <taxon>Bacilli</taxon>
        <taxon>Bacillales</taxon>
        <taxon>Paenibacillaceae</taxon>
        <taxon>Paenibacillus</taxon>
    </lineage>
</organism>
<comment type="subcellular location">
    <subcellularLocation>
        <location evidence="1">Membrane</location>
        <topology evidence="1">Single-pass membrane protein</topology>
    </subcellularLocation>
</comment>
<reference evidence="10" key="1">
    <citation type="journal article" date="2019" name="Int. J. Syst. Evol. Microbiol.">
        <title>The Global Catalogue of Microorganisms (GCM) 10K type strain sequencing project: providing services to taxonomists for standard genome sequencing and annotation.</title>
        <authorList>
            <consortium name="The Broad Institute Genomics Platform"/>
            <consortium name="The Broad Institute Genome Sequencing Center for Infectious Disease"/>
            <person name="Wu L."/>
            <person name="Ma J."/>
        </authorList>
    </citation>
    <scope>NUCLEOTIDE SEQUENCE [LARGE SCALE GENOMIC DNA]</scope>
    <source>
        <strain evidence="10">TISTR 1827</strain>
    </source>
</reference>
<evidence type="ECO:0000256" key="1">
    <source>
        <dbReference type="ARBA" id="ARBA00004167"/>
    </source>
</evidence>
<evidence type="ECO:0000259" key="8">
    <source>
        <dbReference type="Pfam" id="PF25997"/>
    </source>
</evidence>
<dbReference type="InterPro" id="IPR058636">
    <property type="entry name" value="Beta-barrel_YknX"/>
</dbReference>
<protein>
    <submittedName>
        <fullName evidence="9">Efflux RND transporter periplasmic adaptor subunit</fullName>
    </submittedName>
</protein>
<name>A0ABW5QVR8_9BACL</name>
<dbReference type="PANTHER" id="PTHR30386:SF26">
    <property type="entry name" value="TRANSPORT PROTEIN COMB"/>
    <property type="match status" value="1"/>
</dbReference>
<feature type="transmembrane region" description="Helical" evidence="6">
    <location>
        <begin position="6"/>
        <end position="27"/>
    </location>
</feature>
<dbReference type="SUPFAM" id="SSF51230">
    <property type="entry name" value="Single hybrid motif"/>
    <property type="match status" value="1"/>
</dbReference>
<keyword evidence="3 6" id="KW-0812">Transmembrane</keyword>
<keyword evidence="10" id="KW-1185">Reference proteome</keyword>
<dbReference type="RefSeq" id="WP_379271779.1">
    <property type="nucleotide sequence ID" value="NZ_JBHUGT010000017.1"/>
</dbReference>
<dbReference type="Proteomes" id="UP001597493">
    <property type="component" value="Unassembled WGS sequence"/>
</dbReference>
<dbReference type="Pfam" id="PF25997">
    <property type="entry name" value="BSH_YhbJ"/>
    <property type="match status" value="1"/>
</dbReference>
<evidence type="ECO:0000256" key="6">
    <source>
        <dbReference type="SAM" id="Phobius"/>
    </source>
</evidence>
<comment type="caution">
    <text evidence="9">The sequence shown here is derived from an EMBL/GenBank/DDBJ whole genome shotgun (WGS) entry which is preliminary data.</text>
</comment>
<feature type="domain" description="YknX-like beta-barrel" evidence="7">
    <location>
        <begin position="121"/>
        <end position="209"/>
    </location>
</feature>
<dbReference type="EMBL" id="JBHUMY010000007">
    <property type="protein sequence ID" value="MFD2660469.1"/>
    <property type="molecule type" value="Genomic_DNA"/>
</dbReference>
<evidence type="ECO:0000256" key="5">
    <source>
        <dbReference type="ARBA" id="ARBA00023136"/>
    </source>
</evidence>
<dbReference type="PANTHER" id="PTHR30386">
    <property type="entry name" value="MEMBRANE FUSION SUBUNIT OF EMRAB-TOLC MULTIDRUG EFFLUX PUMP"/>
    <property type="match status" value="1"/>
</dbReference>
<evidence type="ECO:0000313" key="9">
    <source>
        <dbReference type="EMBL" id="MFD2660469.1"/>
    </source>
</evidence>
<evidence type="ECO:0000256" key="3">
    <source>
        <dbReference type="ARBA" id="ARBA00022692"/>
    </source>
</evidence>
<accession>A0ABW5QVR8</accession>
<gene>
    <name evidence="9" type="ORF">ACFSW5_09315</name>
</gene>